<dbReference type="CDD" id="cd22231">
    <property type="entry name" value="RHH_NikR_HicB-like"/>
    <property type="match status" value="1"/>
</dbReference>
<reference evidence="8" key="1">
    <citation type="journal article" date="2020" name="mSystems">
        <title>Genome- and Community-Level Interaction Insights into Carbon Utilization and Element Cycling Functions of Hydrothermarchaeota in Hydrothermal Sediment.</title>
        <authorList>
            <person name="Zhou Z."/>
            <person name="Liu Y."/>
            <person name="Xu W."/>
            <person name="Pan J."/>
            <person name="Luo Z.H."/>
            <person name="Li M."/>
        </authorList>
    </citation>
    <scope>NUCLEOTIDE SEQUENCE [LARGE SCALE GENOMIC DNA]</scope>
    <source>
        <strain evidence="8">SpSt-265</strain>
        <strain evidence="9">SpSt-465</strain>
    </source>
</reference>
<comment type="caution">
    <text evidence="8">The sequence shown here is derived from an EMBL/GenBank/DDBJ whole genome shotgun (WGS) entry which is preliminary data.</text>
</comment>
<protein>
    <recommendedName>
        <fullName evidence="6">Putative nickel-responsive regulator</fullName>
    </recommendedName>
</protein>
<name>A0A7C1T264_UNCW3</name>
<dbReference type="AlphaFoldDB" id="A0A7C1T264"/>
<dbReference type="InterPro" id="IPR045865">
    <property type="entry name" value="ACT-like_dom_sf"/>
</dbReference>
<evidence type="ECO:0000256" key="6">
    <source>
        <dbReference type="HAMAP-Rule" id="MF_00476"/>
    </source>
</evidence>
<dbReference type="NCBIfam" id="NF003381">
    <property type="entry name" value="PRK04460.1"/>
    <property type="match status" value="1"/>
</dbReference>
<dbReference type="InterPro" id="IPR050192">
    <property type="entry name" value="CopG/NikR_regulator"/>
</dbReference>
<dbReference type="EMBL" id="DSTU01000004">
    <property type="protein sequence ID" value="HFJ53769.1"/>
    <property type="molecule type" value="Genomic_DNA"/>
</dbReference>
<comment type="function">
    <text evidence="6">Transcriptional regulator.</text>
</comment>
<comment type="similarity">
    <text evidence="6">Belongs to the transcriptional regulatory CopG/NikR family.</text>
</comment>
<feature type="binding site" evidence="6">
    <location>
        <position position="96"/>
    </location>
    <ligand>
        <name>Ni(2+)</name>
        <dbReference type="ChEBI" id="CHEBI:49786"/>
    </ligand>
</feature>
<dbReference type="SUPFAM" id="SSF55021">
    <property type="entry name" value="ACT-like"/>
    <property type="match status" value="1"/>
</dbReference>
<accession>A0A7C1T264</accession>
<feature type="binding site" evidence="6">
    <location>
        <position position="104"/>
    </location>
    <ligand>
        <name>Ni(2+)</name>
        <dbReference type="ChEBI" id="CHEBI:49786"/>
    </ligand>
</feature>
<evidence type="ECO:0000313" key="8">
    <source>
        <dbReference type="EMBL" id="HEA87931.1"/>
    </source>
</evidence>
<evidence type="ECO:0000259" key="7">
    <source>
        <dbReference type="Pfam" id="PF08753"/>
    </source>
</evidence>
<gene>
    <name evidence="8" type="primary">nikR</name>
    <name evidence="8" type="ORF">ENP94_08025</name>
    <name evidence="9" type="ORF">ENS16_03670</name>
</gene>
<keyword evidence="5 6" id="KW-0804">Transcription</keyword>
<dbReference type="Gene3D" id="3.30.70.1150">
    <property type="entry name" value="ACT-like. Chain A, domain 2"/>
    <property type="match status" value="1"/>
</dbReference>
<organism evidence="8">
    <name type="scientific">candidate division WOR-3 bacterium</name>
    <dbReference type="NCBI Taxonomy" id="2052148"/>
    <lineage>
        <taxon>Bacteria</taxon>
        <taxon>Bacteria division WOR-3</taxon>
    </lineage>
</organism>
<evidence type="ECO:0000313" key="9">
    <source>
        <dbReference type="EMBL" id="HFJ53769.1"/>
    </source>
</evidence>
<evidence type="ECO:0000256" key="1">
    <source>
        <dbReference type="ARBA" id="ARBA00022596"/>
    </source>
</evidence>
<dbReference type="Pfam" id="PF08753">
    <property type="entry name" value="NikR_C"/>
    <property type="match status" value="1"/>
</dbReference>
<dbReference type="InterPro" id="IPR013321">
    <property type="entry name" value="Arc_rbn_hlx_hlx"/>
</dbReference>
<evidence type="ECO:0000256" key="5">
    <source>
        <dbReference type="ARBA" id="ARBA00023163"/>
    </source>
</evidence>
<feature type="domain" description="Transcription factor NikR nickel binding C-terminal" evidence="7">
    <location>
        <begin position="62"/>
        <end position="138"/>
    </location>
</feature>
<dbReference type="SUPFAM" id="SSF47598">
    <property type="entry name" value="Ribbon-helix-helix"/>
    <property type="match status" value="1"/>
</dbReference>
<feature type="binding site" evidence="6">
    <location>
        <position position="85"/>
    </location>
    <ligand>
        <name>Ni(2+)</name>
        <dbReference type="ChEBI" id="CHEBI:49786"/>
    </ligand>
</feature>
<proteinExistence type="inferred from homology"/>
<dbReference type="HAMAP" id="MF_00476">
    <property type="entry name" value="NikR"/>
    <property type="match status" value="1"/>
</dbReference>
<dbReference type="Gene3D" id="1.10.1220.10">
    <property type="entry name" value="Met repressor-like"/>
    <property type="match status" value="1"/>
</dbReference>
<keyword evidence="4 6" id="KW-0238">DNA-binding</keyword>
<dbReference type="InterPro" id="IPR022988">
    <property type="entry name" value="Ni_resp_reg_NikR"/>
</dbReference>
<dbReference type="InterPro" id="IPR027271">
    <property type="entry name" value="Acetolactate_synth/TF_NikR_C"/>
</dbReference>
<dbReference type="NCBIfam" id="NF002815">
    <property type="entry name" value="PRK02967.1"/>
    <property type="match status" value="1"/>
</dbReference>
<dbReference type="GO" id="GO:0003700">
    <property type="term" value="F:DNA-binding transcription factor activity"/>
    <property type="evidence" value="ECO:0007669"/>
    <property type="project" value="UniProtKB-UniRule"/>
</dbReference>
<dbReference type="GO" id="GO:0016151">
    <property type="term" value="F:nickel cation binding"/>
    <property type="evidence" value="ECO:0007669"/>
    <property type="project" value="UniProtKB-UniRule"/>
</dbReference>
<dbReference type="InterPro" id="IPR014864">
    <property type="entry name" value="TF_NikR_Ni-bd_C"/>
</dbReference>
<keyword evidence="3 6" id="KW-0805">Transcription regulation</keyword>
<keyword evidence="1 6" id="KW-0533">Nickel</keyword>
<comment type="cofactor">
    <cofactor evidence="6">
        <name>Ni(2+)</name>
        <dbReference type="ChEBI" id="CHEBI:49786"/>
    </cofactor>
    <text evidence="6">Binds 1 nickel ion per subunit.</text>
</comment>
<evidence type="ECO:0000256" key="4">
    <source>
        <dbReference type="ARBA" id="ARBA00023125"/>
    </source>
</evidence>
<dbReference type="GO" id="GO:0003677">
    <property type="term" value="F:DNA binding"/>
    <property type="evidence" value="ECO:0007669"/>
    <property type="project" value="UniProtKB-KW"/>
</dbReference>
<feature type="binding site" evidence="6">
    <location>
        <position position="98"/>
    </location>
    <ligand>
        <name>Ni(2+)</name>
        <dbReference type="ChEBI" id="CHEBI:49786"/>
    </ligand>
</feature>
<dbReference type="InterPro" id="IPR010985">
    <property type="entry name" value="Ribbon_hlx_hlx"/>
</dbReference>
<sequence>MKNRKQRVHAERFGVSFDFELLKAFDHEIGRAGYTCRSEALRDLVRRWLAERHLYRGRGSAVAALALVYEHDRRDVVRRLTRLGHEHYTEIISTLHIHLDPHHCLEVLLLRGPVRRIQALADRLSALKGVEQGSVSMIALGQIEPGLKEAG</sequence>
<dbReference type="PANTHER" id="PTHR34719">
    <property type="entry name" value="NICKEL-RESPONSIVE REGULATOR"/>
    <property type="match status" value="1"/>
</dbReference>
<keyword evidence="2 6" id="KW-0479">Metal-binding</keyword>
<evidence type="ECO:0000256" key="2">
    <source>
        <dbReference type="ARBA" id="ARBA00022723"/>
    </source>
</evidence>
<evidence type="ECO:0000256" key="3">
    <source>
        <dbReference type="ARBA" id="ARBA00023015"/>
    </source>
</evidence>
<dbReference type="GO" id="GO:0010045">
    <property type="term" value="P:response to nickel cation"/>
    <property type="evidence" value="ECO:0007669"/>
    <property type="project" value="InterPro"/>
</dbReference>
<dbReference type="EMBL" id="DSLG01000008">
    <property type="protein sequence ID" value="HEA87931.1"/>
    <property type="molecule type" value="Genomic_DNA"/>
</dbReference>
<dbReference type="PANTHER" id="PTHR34719:SF2">
    <property type="entry name" value="NICKEL-RESPONSIVE REGULATOR"/>
    <property type="match status" value="1"/>
</dbReference>